<feature type="compositionally biased region" description="Basic residues" evidence="1">
    <location>
        <begin position="154"/>
        <end position="169"/>
    </location>
</feature>
<dbReference type="EMBL" id="AK364713">
    <property type="protein sequence ID" value="BAJ95916.1"/>
    <property type="molecule type" value="mRNA"/>
</dbReference>
<keyword evidence="2" id="KW-1133">Transmembrane helix</keyword>
<feature type="compositionally biased region" description="Low complexity" evidence="1">
    <location>
        <begin position="516"/>
        <end position="529"/>
    </location>
</feature>
<feature type="region of interest" description="Disordered" evidence="1">
    <location>
        <begin position="237"/>
        <end position="279"/>
    </location>
</feature>
<evidence type="ECO:0000256" key="1">
    <source>
        <dbReference type="SAM" id="MobiDB-lite"/>
    </source>
</evidence>
<keyword evidence="2" id="KW-0472">Membrane</keyword>
<reference evidence="3" key="1">
    <citation type="journal article" date="2011" name="Plant Physiol.">
        <title>Comprehensive sequence analysis of 24,783 barley full-length cDNAs derived from 12 clone libraries.</title>
        <authorList>
            <person name="Matsumoto T."/>
            <person name="Tanaka T."/>
            <person name="Sakai H."/>
            <person name="Amano N."/>
            <person name="Kanamori H."/>
            <person name="Kurita K."/>
            <person name="Kikuta A."/>
            <person name="Kamiya K."/>
            <person name="Yamamoto M."/>
            <person name="Ikawa H."/>
            <person name="Fujii N."/>
            <person name="Hori K."/>
            <person name="Itoh T."/>
            <person name="Sato K."/>
        </authorList>
    </citation>
    <scope>NUCLEOTIDE SEQUENCE</scope>
    <source>
        <tissue evidence="3">Shoot and root</tissue>
    </source>
</reference>
<dbReference type="AlphaFoldDB" id="F2DLE5"/>
<feature type="compositionally biased region" description="Basic residues" evidence="1">
    <location>
        <begin position="401"/>
        <end position="410"/>
    </location>
</feature>
<name>F2DLE5_HORVV</name>
<feature type="compositionally biased region" description="Basic residues" evidence="1">
    <location>
        <begin position="237"/>
        <end position="271"/>
    </location>
</feature>
<feature type="non-terminal residue" evidence="3">
    <location>
        <position position="795"/>
    </location>
</feature>
<feature type="region of interest" description="Disordered" evidence="1">
    <location>
        <begin position="322"/>
        <end position="352"/>
    </location>
</feature>
<feature type="region of interest" description="Disordered" evidence="1">
    <location>
        <begin position="396"/>
        <end position="531"/>
    </location>
</feature>
<feature type="compositionally biased region" description="Basic residues" evidence="1">
    <location>
        <begin position="419"/>
        <end position="430"/>
    </location>
</feature>
<feature type="region of interest" description="Disordered" evidence="1">
    <location>
        <begin position="1"/>
        <end position="55"/>
    </location>
</feature>
<protein>
    <submittedName>
        <fullName evidence="3">Predicted protein</fullName>
    </submittedName>
</protein>
<evidence type="ECO:0000313" key="3">
    <source>
        <dbReference type="EMBL" id="BAJ95916.1"/>
    </source>
</evidence>
<accession>F2DLE5</accession>
<feature type="non-terminal residue" evidence="3">
    <location>
        <position position="1"/>
    </location>
</feature>
<proteinExistence type="evidence at transcript level"/>
<feature type="compositionally biased region" description="Basic residues" evidence="1">
    <location>
        <begin position="440"/>
        <end position="461"/>
    </location>
</feature>
<feature type="transmembrane region" description="Helical" evidence="2">
    <location>
        <begin position="763"/>
        <end position="788"/>
    </location>
</feature>
<sequence length="795" mass="86612">GDEAPPPRRADRRVRPGGEDGVPLRARRQGAGAQVERRRVRPAGGAQARELLLHHAPHREDRGPRVERRVRLLQGAAAGVVPGGVRPRPGLRQGRVRRAQALRPGRRADARPSRQRARAHVAPPRRQEGGALRGGDGGPVVRHAGRRVLSAGRARGRRLRRGRQARRAHPVQAVHGAAAVVRARQRHRGPGRHPRGQGPRGRALRAVAHLDAGAQDQDVRVPPAVLRLERGPPVRRRRAVRGPPHRLRRGPRQGRQVGGHRPRPHPLHRLRTPVGHTPDSPKMVQFGAAGRSHENRQVLLQGERPALPGRWVQGSVGAHTLPERRPPGGQGAVARPASHWPRGARHPQRLRPQRSMCAQRSGLLRRLLRDQVRHQVVPHAHGDRQPRAAVPPAVLLGGARPLHRAHRRRLPQLPDRREGRPRHRRPRQGRPPRQGAHPALHARGRPHPHARVPAHIPPRRRHQEDGGAPSRRAFLEHDDAGPAPDVLTSAPAADALPLPSVRGTAGEAPAGGCGGHRAPAGPDGPAAAPRVRRAPLRGARAPVEHAAQQGPLLPHHVRARAAVRRDQVVRRRVPLEGPGDHGRRAHHLRHARVLPQPHPANLLPLQVLPGPVELPAPAEAPVARGHEGVTRRDGAPGRARRGVRRVPDGAAPRVGAHAVRQAEEPRGPDTGDGRRRGGARRAREVRDDVEGPPRHHHVSARLLVPCRGHVRRAVPGGGAAFRVLPDAPPEPPAETTRRAGQLLPAPALQGGLPALIRAHSGLVLLYCCYLILMYLKNIDFLALLYCFLKISIVAY</sequence>
<feature type="compositionally biased region" description="Basic and acidic residues" evidence="1">
    <location>
        <begin position="1"/>
        <end position="18"/>
    </location>
</feature>
<evidence type="ECO:0000256" key="2">
    <source>
        <dbReference type="SAM" id="Phobius"/>
    </source>
</evidence>
<organism evidence="3">
    <name type="scientific">Hordeum vulgare subsp. vulgare</name>
    <name type="common">Domesticated barley</name>
    <dbReference type="NCBI Taxonomy" id="112509"/>
    <lineage>
        <taxon>Eukaryota</taxon>
        <taxon>Viridiplantae</taxon>
        <taxon>Streptophyta</taxon>
        <taxon>Embryophyta</taxon>
        <taxon>Tracheophyta</taxon>
        <taxon>Spermatophyta</taxon>
        <taxon>Magnoliopsida</taxon>
        <taxon>Liliopsida</taxon>
        <taxon>Poales</taxon>
        <taxon>Poaceae</taxon>
        <taxon>BOP clade</taxon>
        <taxon>Pooideae</taxon>
        <taxon>Triticodae</taxon>
        <taxon>Triticeae</taxon>
        <taxon>Hordeinae</taxon>
        <taxon>Hordeum</taxon>
    </lineage>
</organism>
<feature type="compositionally biased region" description="Basic and acidic residues" evidence="1">
    <location>
        <begin position="660"/>
        <end position="693"/>
    </location>
</feature>
<feature type="compositionally biased region" description="Basic residues" evidence="1">
    <location>
        <begin position="342"/>
        <end position="352"/>
    </location>
</feature>
<feature type="compositionally biased region" description="Basic and acidic residues" evidence="1">
    <location>
        <begin position="624"/>
        <end position="635"/>
    </location>
</feature>
<keyword evidence="2" id="KW-0812">Transmembrane</keyword>
<feature type="region of interest" description="Disordered" evidence="1">
    <location>
        <begin position="99"/>
        <end position="175"/>
    </location>
</feature>
<feature type="region of interest" description="Disordered" evidence="1">
    <location>
        <begin position="616"/>
        <end position="696"/>
    </location>
</feature>
<feature type="compositionally biased region" description="Low complexity" evidence="1">
    <location>
        <begin position="490"/>
        <end position="499"/>
    </location>
</feature>